<comment type="caution">
    <text evidence="2">The sequence shown here is derived from an EMBL/GenBank/DDBJ whole genome shotgun (WGS) entry which is preliminary data.</text>
</comment>
<dbReference type="EMBL" id="REFC01000012">
    <property type="protein sequence ID" value="RMA64409.1"/>
    <property type="molecule type" value="Genomic_DNA"/>
</dbReference>
<accession>A0A3L9YZ89</accession>
<dbReference type="AlphaFoldDB" id="A0A3L9YZ89"/>
<sequence>MIKRIVVFALIFTCNLTVFGQEEPIQIVDETVANRLMLYALNETDTDYDVMITVDGSGFRQSKAKPRMTRVPATSRVQIARLMINRGENPKYTYTLVVNDSLSRRALRREFELVKIAPKKPITVYITQNCMKCDSIMQPLKDSKWQFDSHNLAEKPEMAKQLKMAVPELDVMETPVFSIGGLIFPEVKNYEELMEEMTKE</sequence>
<dbReference type="OrthoDB" id="1441364at2"/>
<evidence type="ECO:0000313" key="3">
    <source>
        <dbReference type="Proteomes" id="UP000271339"/>
    </source>
</evidence>
<name>A0A3L9YZ89_9FLAO</name>
<dbReference type="InterPro" id="IPR036249">
    <property type="entry name" value="Thioredoxin-like_sf"/>
</dbReference>
<evidence type="ECO:0008006" key="4">
    <source>
        <dbReference type="Google" id="ProtNLM"/>
    </source>
</evidence>
<evidence type="ECO:0000313" key="2">
    <source>
        <dbReference type="EMBL" id="RMA64409.1"/>
    </source>
</evidence>
<dbReference type="RefSeq" id="WP_121906856.1">
    <property type="nucleotide sequence ID" value="NZ_REFC01000012.1"/>
</dbReference>
<evidence type="ECO:0000256" key="1">
    <source>
        <dbReference type="SAM" id="SignalP"/>
    </source>
</evidence>
<organism evidence="2 3">
    <name type="scientific">Ulvibacter antarcticus</name>
    <dbReference type="NCBI Taxonomy" id="442714"/>
    <lineage>
        <taxon>Bacteria</taxon>
        <taxon>Pseudomonadati</taxon>
        <taxon>Bacteroidota</taxon>
        <taxon>Flavobacteriia</taxon>
        <taxon>Flavobacteriales</taxon>
        <taxon>Flavobacteriaceae</taxon>
        <taxon>Ulvibacter</taxon>
    </lineage>
</organism>
<feature type="signal peptide" evidence="1">
    <location>
        <begin position="1"/>
        <end position="20"/>
    </location>
</feature>
<dbReference type="Gene3D" id="3.40.30.10">
    <property type="entry name" value="Glutaredoxin"/>
    <property type="match status" value="1"/>
</dbReference>
<dbReference type="SUPFAM" id="SSF52833">
    <property type="entry name" value="Thioredoxin-like"/>
    <property type="match status" value="1"/>
</dbReference>
<proteinExistence type="predicted"/>
<reference evidence="2 3" key="1">
    <citation type="submission" date="2018-10" db="EMBL/GenBank/DDBJ databases">
        <title>Genomic Encyclopedia of Archaeal and Bacterial Type Strains, Phase II (KMG-II): from individual species to whole genera.</title>
        <authorList>
            <person name="Goeker M."/>
        </authorList>
    </citation>
    <scope>NUCLEOTIDE SEQUENCE [LARGE SCALE GENOMIC DNA]</scope>
    <source>
        <strain evidence="2 3">DSM 23424</strain>
    </source>
</reference>
<gene>
    <name evidence="2" type="ORF">BXY75_1284</name>
</gene>
<dbReference type="Proteomes" id="UP000271339">
    <property type="component" value="Unassembled WGS sequence"/>
</dbReference>
<keyword evidence="3" id="KW-1185">Reference proteome</keyword>
<keyword evidence="1" id="KW-0732">Signal</keyword>
<feature type="chain" id="PRO_5018150255" description="Glutaredoxin" evidence="1">
    <location>
        <begin position="21"/>
        <end position="200"/>
    </location>
</feature>
<protein>
    <recommendedName>
        <fullName evidence="4">Glutaredoxin</fullName>
    </recommendedName>
</protein>